<accession>A0A7H2BEG6</accession>
<organism evidence="2 3">
    <name type="scientific">Rothia terrae</name>
    <dbReference type="NCBI Taxonomy" id="396015"/>
    <lineage>
        <taxon>Bacteria</taxon>
        <taxon>Bacillati</taxon>
        <taxon>Actinomycetota</taxon>
        <taxon>Actinomycetes</taxon>
        <taxon>Micrococcales</taxon>
        <taxon>Micrococcaceae</taxon>
        <taxon>Rothia</taxon>
    </lineage>
</organism>
<evidence type="ECO:0000313" key="2">
    <source>
        <dbReference type="EMBL" id="QNV38062.1"/>
    </source>
</evidence>
<dbReference type="Proteomes" id="UP000516404">
    <property type="component" value="Chromosome"/>
</dbReference>
<dbReference type="AlphaFoldDB" id="A0A7H2BEG6"/>
<dbReference type="RefSeq" id="WP_190724828.1">
    <property type="nucleotide sequence ID" value="NZ_BAAAOX010000003.1"/>
</dbReference>
<evidence type="ECO:0000256" key="1">
    <source>
        <dbReference type="SAM" id="MobiDB-lite"/>
    </source>
</evidence>
<feature type="region of interest" description="Disordered" evidence="1">
    <location>
        <begin position="1"/>
        <end position="49"/>
    </location>
</feature>
<keyword evidence="3" id="KW-1185">Reference proteome</keyword>
<evidence type="ECO:0000313" key="3">
    <source>
        <dbReference type="Proteomes" id="UP000516404"/>
    </source>
</evidence>
<reference evidence="2 3" key="1">
    <citation type="submission" date="2020-09" db="EMBL/GenBank/DDBJ databases">
        <title>Investigation of environmental microbes.</title>
        <authorList>
            <person name="Ou Y."/>
            <person name="Kang Q."/>
        </authorList>
    </citation>
    <scope>NUCLEOTIDE SEQUENCE [LARGE SCALE GENOMIC DNA]</scope>
    <source>
        <strain evidence="2 3">KJZ-14</strain>
    </source>
</reference>
<proteinExistence type="predicted"/>
<protein>
    <submittedName>
        <fullName evidence="2">Uncharacterized protein</fullName>
    </submittedName>
</protein>
<feature type="compositionally biased region" description="Polar residues" evidence="1">
    <location>
        <begin position="15"/>
        <end position="30"/>
    </location>
</feature>
<dbReference type="EMBL" id="CP061539">
    <property type="protein sequence ID" value="QNV38062.1"/>
    <property type="molecule type" value="Genomic_DNA"/>
</dbReference>
<dbReference type="KEGG" id="rter:IDM49_01860"/>
<sequence length="174" mass="18155">MTETNIPTTPAPTKPGNTRPTNAPNGTTASGEKAAGIPAGASELTPRELGENKQVATALSPTGNIGCEIFSKSAQCSVMSLSGQALKNAQTNGDTDGLRGWSYGVDTQGNVFDTKRAEAPLSVIDGEYKGQTIPYGTTVYYGQFTLKSEEDGMTLTDTESGHGAHYSRAGIQTF</sequence>
<gene>
    <name evidence="2" type="ORF">IDM49_01860</name>
</gene>
<name>A0A7H2BEG6_9MICC</name>
<dbReference type="GeneID" id="96622969"/>